<evidence type="ECO:0000313" key="3">
    <source>
        <dbReference type="Proteomes" id="UP001186944"/>
    </source>
</evidence>
<dbReference type="PANTHER" id="PTHR45774:SF3">
    <property type="entry name" value="BTB (POZ) DOMAIN-CONTAINING 2B-RELATED"/>
    <property type="match status" value="1"/>
</dbReference>
<protein>
    <recommendedName>
        <fullName evidence="1">BTB domain-containing protein</fullName>
    </recommendedName>
</protein>
<dbReference type="Proteomes" id="UP001186944">
    <property type="component" value="Unassembled WGS sequence"/>
</dbReference>
<dbReference type="Gene3D" id="1.25.40.420">
    <property type="match status" value="1"/>
</dbReference>
<dbReference type="EMBL" id="VSWD01000005">
    <property type="protein sequence ID" value="KAK3102024.1"/>
    <property type="molecule type" value="Genomic_DNA"/>
</dbReference>
<dbReference type="SMART" id="SM00875">
    <property type="entry name" value="BACK"/>
    <property type="match status" value="1"/>
</dbReference>
<reference evidence="2" key="1">
    <citation type="submission" date="2019-08" db="EMBL/GenBank/DDBJ databases">
        <title>The improved chromosome-level genome for the pearl oyster Pinctada fucata martensii using PacBio sequencing and Hi-C.</title>
        <authorList>
            <person name="Zheng Z."/>
        </authorList>
    </citation>
    <scope>NUCLEOTIDE SEQUENCE</scope>
    <source>
        <strain evidence="2">ZZ-2019</strain>
        <tissue evidence="2">Adductor muscle</tissue>
    </source>
</reference>
<name>A0AA88YN34_PINIB</name>
<gene>
    <name evidence="2" type="ORF">FSP39_008199</name>
</gene>
<accession>A0AA88YN34</accession>
<dbReference type="PROSITE" id="PS50097">
    <property type="entry name" value="BTB"/>
    <property type="match status" value="1"/>
</dbReference>
<dbReference type="PANTHER" id="PTHR45774">
    <property type="entry name" value="BTB/POZ DOMAIN-CONTAINING"/>
    <property type="match status" value="1"/>
</dbReference>
<dbReference type="InterPro" id="IPR000210">
    <property type="entry name" value="BTB/POZ_dom"/>
</dbReference>
<comment type="caution">
    <text evidence="2">The sequence shown here is derived from an EMBL/GenBank/DDBJ whole genome shotgun (WGS) entry which is preliminary data.</text>
</comment>
<dbReference type="Pfam" id="PF07707">
    <property type="entry name" value="BACK"/>
    <property type="match status" value="1"/>
</dbReference>
<dbReference type="SMART" id="SM00225">
    <property type="entry name" value="BTB"/>
    <property type="match status" value="1"/>
</dbReference>
<organism evidence="2 3">
    <name type="scientific">Pinctada imbricata</name>
    <name type="common">Atlantic pearl-oyster</name>
    <name type="synonym">Pinctada martensii</name>
    <dbReference type="NCBI Taxonomy" id="66713"/>
    <lineage>
        <taxon>Eukaryota</taxon>
        <taxon>Metazoa</taxon>
        <taxon>Spiralia</taxon>
        <taxon>Lophotrochozoa</taxon>
        <taxon>Mollusca</taxon>
        <taxon>Bivalvia</taxon>
        <taxon>Autobranchia</taxon>
        <taxon>Pteriomorphia</taxon>
        <taxon>Pterioida</taxon>
        <taxon>Pterioidea</taxon>
        <taxon>Pteriidae</taxon>
        <taxon>Pinctada</taxon>
    </lineage>
</organism>
<sequence length="327" mass="37608">MATSSVLWQYTKTLPECLLRMFEEEIACDVTFLIGQDTHEVMAHKVILISRSPVFYSMLEGPLAEKGKITITDIDKESFIEFLRYLYTDMFKPNSNTVMGVLYCAKKYCVDHLSNICSEFLRKNITTENISIILGVGHRFDDNCIIEACVSLLQVCTSEFIKSPDFLEMSKECLGTVMDLDKVDCSEEEIYEGVMRLAGEECRRQEMEVTPANYRAVLGDQIHKIRFATMDPDYFSKHISSSCFLSDEEKGNIKQFFPLKNRLLLSKFVSSPKIPKSCRVYINRFKDEGKHWIPGQFTDKISFEISHNTASLRVLRTTNNCKIQLVH</sequence>
<dbReference type="Gene3D" id="3.30.710.10">
    <property type="entry name" value="Potassium Channel Kv1.1, Chain A"/>
    <property type="match status" value="1"/>
</dbReference>
<evidence type="ECO:0000313" key="2">
    <source>
        <dbReference type="EMBL" id="KAK3102024.1"/>
    </source>
</evidence>
<dbReference type="Pfam" id="PF00651">
    <property type="entry name" value="BTB"/>
    <property type="match status" value="1"/>
</dbReference>
<keyword evidence="3" id="KW-1185">Reference proteome</keyword>
<dbReference type="AlphaFoldDB" id="A0AA88YN34"/>
<feature type="domain" description="BTB" evidence="1">
    <location>
        <begin position="28"/>
        <end position="95"/>
    </location>
</feature>
<dbReference type="SUPFAM" id="SSF54695">
    <property type="entry name" value="POZ domain"/>
    <property type="match status" value="1"/>
</dbReference>
<dbReference type="InterPro" id="IPR011333">
    <property type="entry name" value="SKP1/BTB/POZ_sf"/>
</dbReference>
<dbReference type="InterPro" id="IPR011705">
    <property type="entry name" value="BACK"/>
</dbReference>
<evidence type="ECO:0000259" key="1">
    <source>
        <dbReference type="PROSITE" id="PS50097"/>
    </source>
</evidence>
<proteinExistence type="predicted"/>